<dbReference type="Proteomes" id="UP000789759">
    <property type="component" value="Unassembled WGS sequence"/>
</dbReference>
<reference evidence="1" key="1">
    <citation type="submission" date="2021-06" db="EMBL/GenBank/DDBJ databases">
        <authorList>
            <person name="Kallberg Y."/>
            <person name="Tangrot J."/>
            <person name="Rosling A."/>
        </authorList>
    </citation>
    <scope>NUCLEOTIDE SEQUENCE</scope>
    <source>
        <strain evidence="1">FL966</strain>
    </source>
</reference>
<sequence length="65" mass="7069">QAEKGHGEPCKEDFECQCPFVCHLGGEDRFKCQLTDTRGEGETCDPNCEGNPNAACKEGLECSTD</sequence>
<accession>A0A9N9K8R1</accession>
<gene>
    <name evidence="1" type="ORF">CPELLU_LOCUS19351</name>
</gene>
<protein>
    <submittedName>
        <fullName evidence="1">9320_t:CDS:1</fullName>
    </submittedName>
</protein>
<evidence type="ECO:0000313" key="2">
    <source>
        <dbReference type="Proteomes" id="UP000789759"/>
    </source>
</evidence>
<dbReference type="EMBL" id="CAJVQA010045585">
    <property type="protein sequence ID" value="CAG8817527.1"/>
    <property type="molecule type" value="Genomic_DNA"/>
</dbReference>
<dbReference type="OrthoDB" id="2362024at2759"/>
<dbReference type="AlphaFoldDB" id="A0A9N9K8R1"/>
<comment type="caution">
    <text evidence="1">The sequence shown here is derived from an EMBL/GenBank/DDBJ whole genome shotgun (WGS) entry which is preliminary data.</text>
</comment>
<proteinExistence type="predicted"/>
<keyword evidence="2" id="KW-1185">Reference proteome</keyword>
<feature type="non-terminal residue" evidence="1">
    <location>
        <position position="65"/>
    </location>
</feature>
<feature type="non-terminal residue" evidence="1">
    <location>
        <position position="1"/>
    </location>
</feature>
<name>A0A9N9K8R1_9GLOM</name>
<evidence type="ECO:0000313" key="1">
    <source>
        <dbReference type="EMBL" id="CAG8817527.1"/>
    </source>
</evidence>
<organism evidence="1 2">
    <name type="scientific">Cetraspora pellucida</name>
    <dbReference type="NCBI Taxonomy" id="1433469"/>
    <lineage>
        <taxon>Eukaryota</taxon>
        <taxon>Fungi</taxon>
        <taxon>Fungi incertae sedis</taxon>
        <taxon>Mucoromycota</taxon>
        <taxon>Glomeromycotina</taxon>
        <taxon>Glomeromycetes</taxon>
        <taxon>Diversisporales</taxon>
        <taxon>Gigasporaceae</taxon>
        <taxon>Cetraspora</taxon>
    </lineage>
</organism>